<gene>
    <name evidence="1" type="ORF">RA178_20180</name>
</gene>
<dbReference type="GeneID" id="301341552"/>
<name>A0AA50Q652_9GAMM</name>
<reference evidence="1" key="1">
    <citation type="submission" date="2023-08" db="EMBL/GenBank/DDBJ databases">
        <title>Complete genome sequence of Shewanella oncorhynchi Z-P2, a siderophore putrebactin-producing bacterium.</title>
        <authorList>
            <person name="Zhang Y."/>
        </authorList>
    </citation>
    <scope>NUCLEOTIDE SEQUENCE</scope>
    <source>
        <strain evidence="1">Z-P2</strain>
    </source>
</reference>
<accession>A0AA50Q652</accession>
<dbReference type="Proteomes" id="UP001236800">
    <property type="component" value="Chromosome"/>
</dbReference>
<proteinExistence type="predicted"/>
<organism evidence="1">
    <name type="scientific">Shewanella oncorhynchi</name>
    <dbReference type="NCBI Taxonomy" id="2726434"/>
    <lineage>
        <taxon>Bacteria</taxon>
        <taxon>Pseudomonadati</taxon>
        <taxon>Pseudomonadota</taxon>
        <taxon>Gammaproteobacteria</taxon>
        <taxon>Alteromonadales</taxon>
        <taxon>Shewanellaceae</taxon>
        <taxon>Shewanella</taxon>
    </lineage>
</organism>
<dbReference type="RefSeq" id="WP_306683572.1">
    <property type="nucleotide sequence ID" value="NZ_CP132914.1"/>
</dbReference>
<dbReference type="AlphaFoldDB" id="A0AA50Q652"/>
<dbReference type="KEGG" id="sog:RA178_20180"/>
<evidence type="ECO:0000313" key="1">
    <source>
        <dbReference type="EMBL" id="WMB72698.1"/>
    </source>
</evidence>
<protein>
    <submittedName>
        <fullName evidence="1">Uncharacterized protein</fullName>
    </submittedName>
</protein>
<dbReference type="EMBL" id="CP132914">
    <property type="protein sequence ID" value="WMB72698.1"/>
    <property type="molecule type" value="Genomic_DNA"/>
</dbReference>
<sequence>MSINLQPFFIVQSDPDGKGIPYFMDKHWTPELPDYEFYDSPPCEGDFLNAYSLKAKTYQLNGDYLVDENLVFNEMLYLCEKLNVKCIRIPVDINLHRGVRPQKKYFLFFPLSYLSILDKDESTYTISIDLDSGKLNTQEERGLKKTYYESIDKFKIKNNIREHLFFCNEIAASVCSIQFKNEYEALGLTGVSFKAINDNYQYSAWD</sequence>